<evidence type="ECO:0000313" key="2">
    <source>
        <dbReference type="EMBL" id="QBP39732.1"/>
    </source>
</evidence>
<protein>
    <submittedName>
        <fullName evidence="2">Uncharacterized protein</fullName>
    </submittedName>
</protein>
<keyword evidence="3" id="KW-1185">Reference proteome</keyword>
<keyword evidence="1" id="KW-0472">Membrane</keyword>
<dbReference type="Proteomes" id="UP000294292">
    <property type="component" value="Chromosome"/>
</dbReference>
<keyword evidence="1" id="KW-0812">Transmembrane</keyword>
<keyword evidence="1" id="KW-1133">Transmembrane helix</keyword>
<gene>
    <name evidence="2" type="ORF">E2636_00505</name>
</gene>
<reference evidence="2 3" key="1">
    <citation type="submission" date="2019-03" db="EMBL/GenBank/DDBJ databases">
        <title>Complete genome sequence of Paenisporosarcina antarctica CGMCC 1.6503T.</title>
        <authorList>
            <person name="Rong J.-C."/>
            <person name="Chi N.-Y."/>
            <person name="Zhang Q.-F."/>
        </authorList>
    </citation>
    <scope>NUCLEOTIDE SEQUENCE [LARGE SCALE GENOMIC DNA]</scope>
    <source>
        <strain evidence="2 3">CGMCC 1.6503</strain>
    </source>
</reference>
<evidence type="ECO:0000256" key="1">
    <source>
        <dbReference type="SAM" id="Phobius"/>
    </source>
</evidence>
<sequence length="183" mass="20871">MSKKLLFFISMIVIVALGYSLYYFNQYHIEDNDLSIQSNLETWLNRPNGIEINPKVLKVEQLGDTTSHIILFQLDNGNYGYSRLVKGVNGKFKIDIAGYGSGFHNSSYQVIDTNKGKYMILYGGNPDFKIDHILATAHTGEYDFIFDVSEDKTFLQSAKIPTGVERPYPVKLSFYDNDNNEIE</sequence>
<dbReference type="AlphaFoldDB" id="A0A4P6ZTP5"/>
<organism evidence="2 3">
    <name type="scientific">Paenisporosarcina antarctica</name>
    <dbReference type="NCBI Taxonomy" id="417367"/>
    <lineage>
        <taxon>Bacteria</taxon>
        <taxon>Bacillati</taxon>
        <taxon>Bacillota</taxon>
        <taxon>Bacilli</taxon>
        <taxon>Bacillales</taxon>
        <taxon>Caryophanaceae</taxon>
        <taxon>Paenisporosarcina</taxon>
    </lineage>
</organism>
<dbReference type="EMBL" id="CP038015">
    <property type="protein sequence ID" value="QBP39732.1"/>
    <property type="molecule type" value="Genomic_DNA"/>
</dbReference>
<proteinExistence type="predicted"/>
<evidence type="ECO:0000313" key="3">
    <source>
        <dbReference type="Proteomes" id="UP000294292"/>
    </source>
</evidence>
<name>A0A4P6ZTP5_9BACL</name>
<dbReference type="RefSeq" id="WP_134208056.1">
    <property type="nucleotide sequence ID" value="NZ_CP038015.1"/>
</dbReference>
<feature type="transmembrane region" description="Helical" evidence="1">
    <location>
        <begin position="5"/>
        <end position="24"/>
    </location>
</feature>
<dbReference type="KEGG" id="panc:E2636_00505"/>
<dbReference type="OrthoDB" id="2878044at2"/>
<accession>A0A4P6ZTP5</accession>